<dbReference type="Proteomes" id="UP001334732">
    <property type="component" value="Chromosome"/>
</dbReference>
<dbReference type="InterPro" id="IPR009492">
    <property type="entry name" value="TniQ"/>
</dbReference>
<protein>
    <submittedName>
        <fullName evidence="2">TniQ family protein</fullName>
    </submittedName>
</protein>
<reference evidence="2 3" key="1">
    <citation type="submission" date="2023-12" db="EMBL/GenBank/DDBJ databases">
        <title>Thiobacillus sedimentum sp. nov., a chemolithoautotrophic sulfur-oxidizing bacterium isolated from freshwater sediment.</title>
        <authorList>
            <person name="Luo J."/>
            <person name="Dai C."/>
        </authorList>
    </citation>
    <scope>NUCLEOTIDE SEQUENCE [LARGE SCALE GENOMIC DNA]</scope>
    <source>
        <strain evidence="2 3">SCUT-2</strain>
    </source>
</reference>
<keyword evidence="3" id="KW-1185">Reference proteome</keyword>
<dbReference type="RefSeq" id="WP_324781133.1">
    <property type="nucleotide sequence ID" value="NZ_CP141769.1"/>
</dbReference>
<name>A0ABZ1CMH2_9PROT</name>
<dbReference type="Pfam" id="PF06527">
    <property type="entry name" value="TniQ"/>
    <property type="match status" value="1"/>
</dbReference>
<gene>
    <name evidence="2" type="ORF">VA613_06930</name>
</gene>
<proteinExistence type="predicted"/>
<evidence type="ECO:0000313" key="3">
    <source>
        <dbReference type="Proteomes" id="UP001334732"/>
    </source>
</evidence>
<evidence type="ECO:0000259" key="1">
    <source>
        <dbReference type="Pfam" id="PF06527"/>
    </source>
</evidence>
<sequence length="505" mass="55675">MDLPPNWIPGCYRNLPIGAGNSFPGYLLHLAQENGYAGIQPLLRATGLWASKNGYSFKLRARPELLAAIGRMAVGDPHHLDSHGAKELKGQTYLFHNVLVDGDALLPERMQVCPQCLIEDGFVKEELEFGPVTACSRHHSRLIDACPACGHPLRWTRTSLMHCGKCGTDLRLLPGETVDPEVCEVAEDFAALAPFRVAGHNGEVLTVEWDIMFRIFKALALPGSAVAAGKWPKKLVQLLPVHERHAIAEQLARVRRNGTYFLAGVRWNALPALAPLTAVPRPHVPERCAMHVLTEAWLPDELAEAICSPERPLPPELSGAELFQGRPPTLRTQEEVLAFLATDLGTFDGLLAREILTLPTDEDYGYDIDEVLAAQTFLYKGLLTLPELSSIVGVPLDWDDLTHSTLIRPWNPRNRADMRVAVDDLLVIQKRLTENWAPGFDAEQRVRLGDLAGRAARPFQVVSEVVVRACRGEVRGFGWASPFDWASIVIMEHDAKGLGLTGAMP</sequence>
<dbReference type="EMBL" id="CP141769">
    <property type="protein sequence ID" value="WRS40606.1"/>
    <property type="molecule type" value="Genomic_DNA"/>
</dbReference>
<organism evidence="2 3">
    <name type="scientific">Thiobacillus sedimenti</name>
    <dbReference type="NCBI Taxonomy" id="3110231"/>
    <lineage>
        <taxon>Bacteria</taxon>
        <taxon>Pseudomonadati</taxon>
        <taxon>Pseudomonadota</taxon>
        <taxon>Betaproteobacteria</taxon>
        <taxon>Nitrosomonadales</taxon>
        <taxon>Thiobacillaceae</taxon>
        <taxon>Thiobacillus</taxon>
    </lineage>
</organism>
<evidence type="ECO:0000313" key="2">
    <source>
        <dbReference type="EMBL" id="WRS40606.1"/>
    </source>
</evidence>
<feature type="domain" description="TniQ" evidence="1">
    <location>
        <begin position="18"/>
        <end position="142"/>
    </location>
</feature>
<accession>A0ABZ1CMH2</accession>